<dbReference type="AlphaFoldDB" id="A0AA37W6B1"/>
<comment type="caution">
    <text evidence="6">The sequence shown here is derived from an EMBL/GenBank/DDBJ whole genome shotgun (WGS) entry which is preliminary data.</text>
</comment>
<dbReference type="PRINTS" id="PR00455">
    <property type="entry name" value="HTHTETR"/>
</dbReference>
<dbReference type="Gene3D" id="1.10.10.60">
    <property type="entry name" value="Homeodomain-like"/>
    <property type="match status" value="1"/>
</dbReference>
<evidence type="ECO:0000256" key="2">
    <source>
        <dbReference type="ARBA" id="ARBA00023125"/>
    </source>
</evidence>
<sequence>MVDQKSESQKKRSVSEQKRQSILDAAKETFVEQGYLATSMDAVAAKAGVSKRTVYNHFPSKEVLFSSIILELLNQTQGIMQFSFDAQTPVRPQLIEIARLKMQLFSNEDSLPLTRLILSETIRDPEKMMRVLSELEEAEAGFIHFLDEAGKAGKLRISNSQRAANQFFSLIKGEIFWPMILKGKSFPDDQTCLQVIEEATDMFLAYYGND</sequence>
<dbReference type="InterPro" id="IPR009057">
    <property type="entry name" value="Homeodomain-like_sf"/>
</dbReference>
<reference evidence="6" key="1">
    <citation type="journal article" date="2014" name="Int. J. Syst. Evol. Microbiol.">
        <title>Complete genome sequence of Corynebacterium casei LMG S-19264T (=DSM 44701T), isolated from a smear-ripened cheese.</title>
        <authorList>
            <consortium name="US DOE Joint Genome Institute (JGI-PGF)"/>
            <person name="Walter F."/>
            <person name="Albersmeier A."/>
            <person name="Kalinowski J."/>
            <person name="Ruckert C."/>
        </authorList>
    </citation>
    <scope>NUCLEOTIDE SEQUENCE</scope>
    <source>
        <strain evidence="6">NBRC 110071</strain>
    </source>
</reference>
<dbReference type="InterPro" id="IPR039536">
    <property type="entry name" value="TetR_C_Proteobacteria"/>
</dbReference>
<evidence type="ECO:0000313" key="6">
    <source>
        <dbReference type="EMBL" id="GLQ30133.1"/>
    </source>
</evidence>
<dbReference type="Pfam" id="PF00440">
    <property type="entry name" value="TetR_N"/>
    <property type="match status" value="1"/>
</dbReference>
<dbReference type="InterPro" id="IPR023772">
    <property type="entry name" value="DNA-bd_HTH_TetR-type_CS"/>
</dbReference>
<evidence type="ECO:0000256" key="1">
    <source>
        <dbReference type="ARBA" id="ARBA00023015"/>
    </source>
</evidence>
<organism evidence="6 7">
    <name type="scientific">Litoribrevibacter albus</name>
    <dbReference type="NCBI Taxonomy" id="1473156"/>
    <lineage>
        <taxon>Bacteria</taxon>
        <taxon>Pseudomonadati</taxon>
        <taxon>Pseudomonadota</taxon>
        <taxon>Gammaproteobacteria</taxon>
        <taxon>Oceanospirillales</taxon>
        <taxon>Oceanospirillaceae</taxon>
        <taxon>Litoribrevibacter</taxon>
    </lineage>
</organism>
<feature type="domain" description="HTH tetR-type" evidence="5">
    <location>
        <begin position="16"/>
        <end position="76"/>
    </location>
</feature>
<keyword evidence="3" id="KW-0804">Transcription</keyword>
<dbReference type="PANTHER" id="PTHR30055:SF146">
    <property type="entry name" value="HTH-TYPE TRANSCRIPTIONAL DUAL REGULATOR CECR"/>
    <property type="match status" value="1"/>
</dbReference>
<evidence type="ECO:0000256" key="3">
    <source>
        <dbReference type="ARBA" id="ARBA00023163"/>
    </source>
</evidence>
<proteinExistence type="predicted"/>
<gene>
    <name evidence="6" type="ORF">GCM10007876_06110</name>
</gene>
<dbReference type="Proteomes" id="UP001161389">
    <property type="component" value="Unassembled WGS sequence"/>
</dbReference>
<keyword evidence="2 4" id="KW-0238">DNA-binding</keyword>
<reference evidence="6" key="2">
    <citation type="submission" date="2023-01" db="EMBL/GenBank/DDBJ databases">
        <title>Draft genome sequence of Litoribrevibacter albus strain NBRC 110071.</title>
        <authorList>
            <person name="Sun Q."/>
            <person name="Mori K."/>
        </authorList>
    </citation>
    <scope>NUCLEOTIDE SEQUENCE</scope>
    <source>
        <strain evidence="6">NBRC 110071</strain>
    </source>
</reference>
<keyword evidence="1" id="KW-0805">Transcription regulation</keyword>
<dbReference type="PROSITE" id="PS50977">
    <property type="entry name" value="HTH_TETR_2"/>
    <property type="match status" value="1"/>
</dbReference>
<dbReference type="RefSeq" id="WP_284378645.1">
    <property type="nucleotide sequence ID" value="NZ_BSNM01000003.1"/>
</dbReference>
<dbReference type="Gene3D" id="1.10.357.10">
    <property type="entry name" value="Tetracycline Repressor, domain 2"/>
    <property type="match status" value="1"/>
</dbReference>
<dbReference type="InterPro" id="IPR001647">
    <property type="entry name" value="HTH_TetR"/>
</dbReference>
<accession>A0AA37W6B1</accession>
<dbReference type="PROSITE" id="PS01081">
    <property type="entry name" value="HTH_TETR_1"/>
    <property type="match status" value="1"/>
</dbReference>
<dbReference type="GO" id="GO:0003700">
    <property type="term" value="F:DNA-binding transcription factor activity"/>
    <property type="evidence" value="ECO:0007669"/>
    <property type="project" value="TreeGrafter"/>
</dbReference>
<name>A0AA37W6B1_9GAMM</name>
<feature type="DNA-binding region" description="H-T-H motif" evidence="4">
    <location>
        <begin position="39"/>
        <end position="58"/>
    </location>
</feature>
<evidence type="ECO:0000256" key="4">
    <source>
        <dbReference type="PROSITE-ProRule" id="PRU00335"/>
    </source>
</evidence>
<dbReference type="Pfam" id="PF14246">
    <property type="entry name" value="TetR_C_7"/>
    <property type="match status" value="1"/>
</dbReference>
<protein>
    <submittedName>
        <fullName evidence="6">TetR family transcriptional regulator</fullName>
    </submittedName>
</protein>
<dbReference type="SUPFAM" id="SSF46689">
    <property type="entry name" value="Homeodomain-like"/>
    <property type="match status" value="1"/>
</dbReference>
<evidence type="ECO:0000313" key="7">
    <source>
        <dbReference type="Proteomes" id="UP001161389"/>
    </source>
</evidence>
<evidence type="ECO:0000259" key="5">
    <source>
        <dbReference type="PROSITE" id="PS50977"/>
    </source>
</evidence>
<dbReference type="InterPro" id="IPR050109">
    <property type="entry name" value="HTH-type_TetR-like_transc_reg"/>
</dbReference>
<dbReference type="FunFam" id="1.10.10.60:FF:000141">
    <property type="entry name" value="TetR family transcriptional regulator"/>
    <property type="match status" value="1"/>
</dbReference>
<dbReference type="PANTHER" id="PTHR30055">
    <property type="entry name" value="HTH-TYPE TRANSCRIPTIONAL REGULATOR RUTR"/>
    <property type="match status" value="1"/>
</dbReference>
<dbReference type="GO" id="GO:0000976">
    <property type="term" value="F:transcription cis-regulatory region binding"/>
    <property type="evidence" value="ECO:0007669"/>
    <property type="project" value="TreeGrafter"/>
</dbReference>
<keyword evidence="7" id="KW-1185">Reference proteome</keyword>
<dbReference type="EMBL" id="BSNM01000003">
    <property type="protein sequence ID" value="GLQ30133.1"/>
    <property type="molecule type" value="Genomic_DNA"/>
</dbReference>